<dbReference type="GO" id="GO:0009086">
    <property type="term" value="P:methionine biosynthetic process"/>
    <property type="evidence" value="ECO:0007669"/>
    <property type="project" value="UniProtKB-KW"/>
</dbReference>
<evidence type="ECO:0000259" key="12">
    <source>
        <dbReference type="Pfam" id="PF02882"/>
    </source>
</evidence>
<feature type="domain" description="Tetrahydrofolate dehydrogenase/cyclohydrolase catalytic" evidence="11">
    <location>
        <begin position="16"/>
        <end position="117"/>
    </location>
</feature>
<dbReference type="InterPro" id="IPR020631">
    <property type="entry name" value="THF_DH/CycHdrlase_NAD-bd_dom"/>
</dbReference>
<evidence type="ECO:0000313" key="13">
    <source>
        <dbReference type="EMBL" id="GEA81685.1"/>
    </source>
</evidence>
<keyword evidence="9" id="KW-0486">Methionine biosynthesis</keyword>
<dbReference type="GO" id="GO:0004488">
    <property type="term" value="F:methylenetetrahydrofolate dehydrogenase (NADP+) activity"/>
    <property type="evidence" value="ECO:0007669"/>
    <property type="project" value="InterPro"/>
</dbReference>
<dbReference type="GO" id="GO:0004477">
    <property type="term" value="F:methenyltetrahydrofolate cyclohydrolase activity"/>
    <property type="evidence" value="ECO:0007669"/>
    <property type="project" value="TreeGrafter"/>
</dbReference>
<protein>
    <submittedName>
        <fullName evidence="13">Bifunctional protein FolD</fullName>
    </submittedName>
</protein>
<evidence type="ECO:0000256" key="7">
    <source>
        <dbReference type="ARBA" id="ARBA00023002"/>
    </source>
</evidence>
<evidence type="ECO:0000259" key="11">
    <source>
        <dbReference type="Pfam" id="PF00763"/>
    </source>
</evidence>
<feature type="domain" description="Tetrahydrofolate dehydrogenase/cyclohydrolase NAD(P)-binding" evidence="12">
    <location>
        <begin position="146"/>
        <end position="300"/>
    </location>
</feature>
<evidence type="ECO:0000256" key="9">
    <source>
        <dbReference type="ARBA" id="ARBA00023167"/>
    </source>
</evidence>
<dbReference type="GO" id="GO:0006164">
    <property type="term" value="P:purine nucleotide biosynthetic process"/>
    <property type="evidence" value="ECO:0007669"/>
    <property type="project" value="UniProtKB-KW"/>
</dbReference>
<comment type="caution">
    <text evidence="13">The sequence shown here is derived from an EMBL/GenBank/DDBJ whole genome shotgun (WGS) entry which is preliminary data.</text>
</comment>
<dbReference type="GO" id="GO:0005829">
    <property type="term" value="C:cytosol"/>
    <property type="evidence" value="ECO:0007669"/>
    <property type="project" value="TreeGrafter"/>
</dbReference>
<keyword evidence="7" id="KW-0560">Oxidoreductase</keyword>
<keyword evidence="14" id="KW-1185">Reference proteome</keyword>
<organism evidence="13 14">
    <name type="scientific">Cellulomonas uda</name>
    <dbReference type="NCBI Taxonomy" id="1714"/>
    <lineage>
        <taxon>Bacteria</taxon>
        <taxon>Bacillati</taxon>
        <taxon>Actinomycetota</taxon>
        <taxon>Actinomycetes</taxon>
        <taxon>Micrococcales</taxon>
        <taxon>Cellulomonadaceae</taxon>
        <taxon>Cellulomonas</taxon>
    </lineage>
</organism>
<dbReference type="EMBL" id="BJLP01000035">
    <property type="protein sequence ID" value="GEA81685.1"/>
    <property type="molecule type" value="Genomic_DNA"/>
</dbReference>
<keyword evidence="3" id="KW-0028">Amino-acid biosynthesis</keyword>
<evidence type="ECO:0000256" key="4">
    <source>
        <dbReference type="ARBA" id="ARBA00022755"/>
    </source>
</evidence>
<dbReference type="Proteomes" id="UP000315842">
    <property type="component" value="Unassembled WGS sequence"/>
</dbReference>
<dbReference type="InterPro" id="IPR020630">
    <property type="entry name" value="THF_DH/CycHdrlase_cat_dom"/>
</dbReference>
<dbReference type="SUPFAM" id="SSF51735">
    <property type="entry name" value="NAD(P)-binding Rossmann-fold domains"/>
    <property type="match status" value="1"/>
</dbReference>
<keyword evidence="6" id="KW-0521">NADP</keyword>
<dbReference type="InterPro" id="IPR036291">
    <property type="entry name" value="NAD(P)-bd_dom_sf"/>
</dbReference>
<dbReference type="Gene3D" id="3.40.50.10860">
    <property type="entry name" value="Leucine Dehydrogenase, chain A, domain 1"/>
    <property type="match status" value="1"/>
</dbReference>
<evidence type="ECO:0000256" key="10">
    <source>
        <dbReference type="ARBA" id="ARBA00023268"/>
    </source>
</evidence>
<sequence>MTATLIDGRSLQRSLVAPAVAAAAAAGVRPRVTLVSVENPNPMLAVNRGLHVRTLTAYGIDCEDVTLGPDTSLETLLATISLANADPDVHGIMVLMPLPAHIGVRDVLPAIAPEKELEGLHPRHSAGLLASNVREDDAVLPLVGEAVLLALAASDIPVEGSTIVLLTETPLMASNPVANVVARVAAPALLPLSAPFSLVPVDHPQARELARTADVLVVSLEHPQVVTADWVRPGATVIDFNPMLVGTTTRDDGTVVPVLRGGVDTDDVARVAGAIMPVPGGIGPVMLGLLMRNAARAATRTAAVPV</sequence>
<dbReference type="PRINTS" id="PR00085">
    <property type="entry name" value="THFDHDRGNASE"/>
</dbReference>
<gene>
    <name evidence="13" type="primary">folD_1</name>
    <name evidence="13" type="ORF">CUD01_21290</name>
</gene>
<name>A0A4Y3KF70_CELUD</name>
<evidence type="ECO:0000256" key="8">
    <source>
        <dbReference type="ARBA" id="ARBA00023102"/>
    </source>
</evidence>
<dbReference type="InterPro" id="IPR046346">
    <property type="entry name" value="Aminoacid_DH-like_N_sf"/>
</dbReference>
<dbReference type="PANTHER" id="PTHR48099:SF5">
    <property type="entry name" value="C-1-TETRAHYDROFOLATE SYNTHASE, CYTOPLASMIC"/>
    <property type="match status" value="1"/>
</dbReference>
<evidence type="ECO:0000256" key="5">
    <source>
        <dbReference type="ARBA" id="ARBA00022801"/>
    </source>
</evidence>
<dbReference type="PANTHER" id="PTHR48099">
    <property type="entry name" value="C-1-TETRAHYDROFOLATE SYNTHASE, CYTOPLASMIC-RELATED"/>
    <property type="match status" value="1"/>
</dbReference>
<keyword evidence="10" id="KW-0511">Multifunctional enzyme</keyword>
<dbReference type="InterPro" id="IPR000672">
    <property type="entry name" value="THF_DH/CycHdrlase"/>
</dbReference>
<keyword evidence="5" id="KW-0378">Hydrolase</keyword>
<keyword evidence="4" id="KW-0658">Purine biosynthesis</keyword>
<dbReference type="RefSeq" id="WP_094181344.1">
    <property type="nucleotide sequence ID" value="NZ_BJLP01000035.1"/>
</dbReference>
<evidence type="ECO:0000256" key="6">
    <source>
        <dbReference type="ARBA" id="ARBA00022857"/>
    </source>
</evidence>
<evidence type="ECO:0000313" key="14">
    <source>
        <dbReference type="Proteomes" id="UP000315842"/>
    </source>
</evidence>
<accession>A0A4Y3KF70</accession>
<dbReference type="SUPFAM" id="SSF53223">
    <property type="entry name" value="Aminoacid dehydrogenase-like, N-terminal domain"/>
    <property type="match status" value="1"/>
</dbReference>
<dbReference type="Gene3D" id="3.40.50.720">
    <property type="entry name" value="NAD(P)-binding Rossmann-like Domain"/>
    <property type="match status" value="1"/>
</dbReference>
<dbReference type="GO" id="GO:0000105">
    <property type="term" value="P:L-histidine biosynthetic process"/>
    <property type="evidence" value="ECO:0007669"/>
    <property type="project" value="UniProtKB-KW"/>
</dbReference>
<dbReference type="AlphaFoldDB" id="A0A4Y3KF70"/>
<evidence type="ECO:0000256" key="2">
    <source>
        <dbReference type="ARBA" id="ARBA00022563"/>
    </source>
</evidence>
<proteinExistence type="predicted"/>
<dbReference type="Pfam" id="PF00763">
    <property type="entry name" value="THF_DHG_CYH"/>
    <property type="match status" value="1"/>
</dbReference>
<comment type="pathway">
    <text evidence="1">One-carbon metabolism; tetrahydrofolate interconversion.</text>
</comment>
<keyword evidence="2" id="KW-0554">One-carbon metabolism</keyword>
<dbReference type="Pfam" id="PF02882">
    <property type="entry name" value="THF_DHG_CYH_C"/>
    <property type="match status" value="1"/>
</dbReference>
<dbReference type="GO" id="GO:0035999">
    <property type="term" value="P:tetrahydrofolate interconversion"/>
    <property type="evidence" value="ECO:0007669"/>
    <property type="project" value="TreeGrafter"/>
</dbReference>
<keyword evidence="8" id="KW-0368">Histidine biosynthesis</keyword>
<evidence type="ECO:0000256" key="1">
    <source>
        <dbReference type="ARBA" id="ARBA00004777"/>
    </source>
</evidence>
<reference evidence="13 14" key="1">
    <citation type="submission" date="2019-06" db="EMBL/GenBank/DDBJ databases">
        <title>Whole genome shotgun sequence of Cellulomonas uda NBRC 3747.</title>
        <authorList>
            <person name="Hosoyama A."/>
            <person name="Uohara A."/>
            <person name="Ohji S."/>
            <person name="Ichikawa N."/>
        </authorList>
    </citation>
    <scope>NUCLEOTIDE SEQUENCE [LARGE SCALE GENOMIC DNA]</scope>
    <source>
        <strain evidence="13 14">NBRC 3747</strain>
    </source>
</reference>
<evidence type="ECO:0000256" key="3">
    <source>
        <dbReference type="ARBA" id="ARBA00022605"/>
    </source>
</evidence>